<organism evidence="1 2">
    <name type="scientific">Veillonella montpellierensis DNF00314</name>
    <dbReference type="NCBI Taxonomy" id="1401067"/>
    <lineage>
        <taxon>Bacteria</taxon>
        <taxon>Bacillati</taxon>
        <taxon>Bacillota</taxon>
        <taxon>Negativicutes</taxon>
        <taxon>Veillonellales</taxon>
        <taxon>Veillonellaceae</taxon>
        <taxon>Veillonella</taxon>
    </lineage>
</organism>
<dbReference type="EMBL" id="JRNT01000024">
    <property type="protein sequence ID" value="KGF46916.1"/>
    <property type="molecule type" value="Genomic_DNA"/>
</dbReference>
<keyword evidence="2" id="KW-1185">Reference proteome</keyword>
<name>A0A096AJX3_9FIRM</name>
<evidence type="ECO:0000313" key="2">
    <source>
        <dbReference type="Proteomes" id="UP000029628"/>
    </source>
</evidence>
<dbReference type="Proteomes" id="UP000029628">
    <property type="component" value="Unassembled WGS sequence"/>
</dbReference>
<dbReference type="InterPro" id="IPR017587">
    <property type="entry name" value="YqeC"/>
</dbReference>
<evidence type="ECO:0000313" key="1">
    <source>
        <dbReference type="EMBL" id="KGF46916.1"/>
    </source>
</evidence>
<sequence length="251" mass="28270">MTRHIVLWKQLMIPGITALVGAGGKTTVLSKLVFYGQLIGKETMVSSTTKMYESQIATWDPYYGDNLAEAETYCTSAMARTGYAAWFHSVANRKAIGLRGEYIDSIHRKHPQWHIVVEADGAKEKWLTAHKRTEPMIPTMTRRTIGVVNLQILNQTLTPLYIHNLPLLLQLLDVPVGTAMTPDLLAHFVAHEHGLFQYAKGEYILFCTGADTVDKEKIQKFIALLPTTITMIVLANGYEEDCQIDKVIQWH</sequence>
<protein>
    <submittedName>
        <fullName evidence="1">Hydroxylase</fullName>
    </submittedName>
</protein>
<reference evidence="1 2" key="1">
    <citation type="submission" date="2014-07" db="EMBL/GenBank/DDBJ databases">
        <authorList>
            <person name="McCorrison J."/>
            <person name="Sanka R."/>
            <person name="Torralba M."/>
            <person name="Gillis M."/>
            <person name="Haft D.H."/>
            <person name="Methe B."/>
            <person name="Sutton G."/>
            <person name="Nelson K.E."/>
        </authorList>
    </citation>
    <scope>NUCLEOTIDE SEQUENCE [LARGE SCALE GENOMIC DNA]</scope>
    <source>
        <strain evidence="1 2">DNF00314</strain>
    </source>
</reference>
<comment type="caution">
    <text evidence="1">The sequence shown here is derived from an EMBL/GenBank/DDBJ whole genome shotgun (WGS) entry which is preliminary data.</text>
</comment>
<gene>
    <name evidence="1" type="ORF">HMPREF0872_06680</name>
</gene>
<dbReference type="AlphaFoldDB" id="A0A096AJX3"/>
<dbReference type="NCBIfam" id="TIGR03172">
    <property type="entry name" value="selenium cofactor biosynthesis protein YqeC"/>
    <property type="match status" value="1"/>
</dbReference>
<dbReference type="eggNOG" id="COG1192">
    <property type="taxonomic scope" value="Bacteria"/>
</dbReference>
<accession>A0A096AJX3</accession>
<proteinExistence type="predicted"/>
<dbReference type="Pfam" id="PF19842">
    <property type="entry name" value="YqeC"/>
    <property type="match status" value="1"/>
</dbReference>
<dbReference type="RefSeq" id="WP_038152896.1">
    <property type="nucleotide sequence ID" value="NZ_JRNT01000024.1"/>
</dbReference>